<protein>
    <recommendedName>
        <fullName evidence="3">Phage protein</fullName>
    </recommendedName>
</protein>
<evidence type="ECO:0000313" key="1">
    <source>
        <dbReference type="EMBL" id="MCP9550260.1"/>
    </source>
</evidence>
<evidence type="ECO:0008006" key="3">
    <source>
        <dbReference type="Google" id="ProtNLM"/>
    </source>
</evidence>
<dbReference type="RefSeq" id="WP_254970080.1">
    <property type="nucleotide sequence ID" value="NZ_JANDWU010000026.1"/>
</dbReference>
<gene>
    <name evidence="1" type="ORF">NNC68_12385</name>
</gene>
<dbReference type="Proteomes" id="UP001205506">
    <property type="component" value="Unassembled WGS sequence"/>
</dbReference>
<dbReference type="AlphaFoldDB" id="A0AAW5IAR6"/>
<dbReference type="EMBL" id="JANDWU010000026">
    <property type="protein sequence ID" value="MCP9550260.1"/>
    <property type="molecule type" value="Genomic_DNA"/>
</dbReference>
<proteinExistence type="predicted"/>
<evidence type="ECO:0000313" key="2">
    <source>
        <dbReference type="Proteomes" id="UP001205506"/>
    </source>
</evidence>
<accession>A0AAW5IAR6</accession>
<name>A0AAW5IAR6_9BACT</name>
<organism evidence="1 2">
    <name type="scientific">Segatella copri</name>
    <dbReference type="NCBI Taxonomy" id="165179"/>
    <lineage>
        <taxon>Bacteria</taxon>
        <taxon>Pseudomonadati</taxon>
        <taxon>Bacteroidota</taxon>
        <taxon>Bacteroidia</taxon>
        <taxon>Bacteroidales</taxon>
        <taxon>Prevotellaceae</taxon>
        <taxon>Segatella</taxon>
    </lineage>
</organism>
<comment type="caution">
    <text evidence="1">The sequence shown here is derived from an EMBL/GenBank/DDBJ whole genome shotgun (WGS) entry which is preliminary data.</text>
</comment>
<reference evidence="1" key="1">
    <citation type="submission" date="2022-07" db="EMBL/GenBank/DDBJ databases">
        <title>Prevotella copri.</title>
        <authorList>
            <person name="Yang C."/>
        </authorList>
    </citation>
    <scope>NUCLEOTIDE SEQUENCE</scope>
    <source>
        <strain evidence="1">HF1805</strain>
    </source>
</reference>
<sequence length="176" mass="20130">MNRIKTKLKFKKSDQTGNWVGFVSINKVNGMIRGVHEDDPAPKKVCVVTRDIIPYIEGGILYDVEMIPMKDKNAGYIVVQADPHAFKATIETFVVKNAVYEVHVKFGNKKLVFNPMDGQRDSVRDINCFIKVLEQRKDIKDLLTVVDDFKNTGYALLKQFERDGYYVPVSQKRKAS</sequence>